<proteinExistence type="predicted"/>
<accession>A0A1H7E486</accession>
<organism evidence="1 2">
    <name type="scientific">Paraburkholderia diazotrophica</name>
    <dbReference type="NCBI Taxonomy" id="667676"/>
    <lineage>
        <taxon>Bacteria</taxon>
        <taxon>Pseudomonadati</taxon>
        <taxon>Pseudomonadota</taxon>
        <taxon>Betaproteobacteria</taxon>
        <taxon>Burkholderiales</taxon>
        <taxon>Burkholderiaceae</taxon>
        <taxon>Paraburkholderia</taxon>
    </lineage>
</organism>
<dbReference type="RefSeq" id="WP_090872962.1">
    <property type="nucleotide sequence ID" value="NZ_FNYE01000041.1"/>
</dbReference>
<sequence>MTDIGQDLAAFVPALTRAWRSAAIVTTIAVALTGCGGGGTDGAAGTTVVDRAVIDSADTTVNRSAIQAESASHVVVPRHARFEGKTYRQWVVSFWQWVNLIDNGPFFPNPLISCTRPISAGQSGNVWYWATPSSYFHALSAPNTPQVCDQSANVIPAGTSLLLATLDTFSSTLLPPGTYTPTTVAGERVIADRFADRVQDLFVTIDNVPVTNITAYRVATDRFAFTAALRWVFGLPEHIYGTGTAAADGYYLLLKPLPTGSHTIHYGGRFHYLPGDFGPGAVPPDYVVDITLLITVGP</sequence>
<reference evidence="2" key="1">
    <citation type="submission" date="2016-10" db="EMBL/GenBank/DDBJ databases">
        <authorList>
            <person name="Varghese N."/>
            <person name="Submissions S."/>
        </authorList>
    </citation>
    <scope>NUCLEOTIDE SEQUENCE [LARGE SCALE GENOMIC DNA]</scope>
    <source>
        <strain evidence="2">LMG 26031</strain>
    </source>
</reference>
<name>A0A1H7E486_9BURK</name>
<dbReference type="EMBL" id="FNYE01000041">
    <property type="protein sequence ID" value="SEK08504.1"/>
    <property type="molecule type" value="Genomic_DNA"/>
</dbReference>
<gene>
    <name evidence="1" type="ORF">SAMN05192539_104130</name>
</gene>
<dbReference type="OrthoDB" id="5511088at2"/>
<evidence type="ECO:0000313" key="1">
    <source>
        <dbReference type="EMBL" id="SEK08504.1"/>
    </source>
</evidence>
<dbReference type="Proteomes" id="UP000198866">
    <property type="component" value="Unassembled WGS sequence"/>
</dbReference>
<protein>
    <submittedName>
        <fullName evidence="1">Uncharacterized protein</fullName>
    </submittedName>
</protein>
<keyword evidence="2" id="KW-1185">Reference proteome</keyword>
<evidence type="ECO:0000313" key="2">
    <source>
        <dbReference type="Proteomes" id="UP000198866"/>
    </source>
</evidence>
<dbReference type="AlphaFoldDB" id="A0A1H7E486"/>